<evidence type="ECO:0000256" key="2">
    <source>
        <dbReference type="ARBA" id="ARBA00005587"/>
    </source>
</evidence>
<dbReference type="OrthoDB" id="3648309at2759"/>
<sequence length="248" mass="27309">MALQSTDEPKIARLLNHDPTVTIFLRPIAAPAALGLAGYAGATWIAASWLARWWGDEDSPGILFPFVAFWGGLAQFIAGIFGFWARDILVTVVYVLWGSFWMSASLLWFLVLIGTIPVHSFYDHYPEVAAWFVVMTFFTWSAAIASIARDLVLFGVLFCLAVGSTIACCLFAYGGGVRTGMKVAAYFWIVSSILAWYRVTVYLMEDSYGGTVFAKMFPLFRLPIERGRPLLVPGLGEPGVKRGMPGVL</sequence>
<evidence type="ECO:0000256" key="4">
    <source>
        <dbReference type="ARBA" id="ARBA00022989"/>
    </source>
</evidence>
<proteinExistence type="inferred from homology"/>
<comment type="subcellular location">
    <subcellularLocation>
        <location evidence="1">Membrane</location>
        <topology evidence="1">Multi-pass membrane protein</topology>
    </subcellularLocation>
</comment>
<name>A0A6G1HPL0_9PEZI</name>
<feature type="transmembrane region" description="Helical" evidence="6">
    <location>
        <begin position="128"/>
        <end position="147"/>
    </location>
</feature>
<organism evidence="7 8">
    <name type="scientific">Trichodelitschia bisporula</name>
    <dbReference type="NCBI Taxonomy" id="703511"/>
    <lineage>
        <taxon>Eukaryota</taxon>
        <taxon>Fungi</taxon>
        <taxon>Dikarya</taxon>
        <taxon>Ascomycota</taxon>
        <taxon>Pezizomycotina</taxon>
        <taxon>Dothideomycetes</taxon>
        <taxon>Dothideomycetes incertae sedis</taxon>
        <taxon>Phaeotrichales</taxon>
        <taxon>Phaeotrichaceae</taxon>
        <taxon>Trichodelitschia</taxon>
    </lineage>
</organism>
<dbReference type="GO" id="GO:0071422">
    <property type="term" value="P:succinate transmembrane transport"/>
    <property type="evidence" value="ECO:0007669"/>
    <property type="project" value="TreeGrafter"/>
</dbReference>
<dbReference type="PANTHER" id="PTHR30178:SF3">
    <property type="entry name" value="SUCCINATE-ACETATE_PROTON SYMPORTER SATP"/>
    <property type="match status" value="1"/>
</dbReference>
<evidence type="ECO:0000256" key="6">
    <source>
        <dbReference type="SAM" id="Phobius"/>
    </source>
</evidence>
<feature type="transmembrane region" description="Helical" evidence="6">
    <location>
        <begin position="28"/>
        <end position="50"/>
    </location>
</feature>
<comment type="similarity">
    <text evidence="2">Belongs to the acetate uptake transporter (AceTr) (TC 2.A.96) family.</text>
</comment>
<dbReference type="Pfam" id="PF01184">
    <property type="entry name" value="Gpr1_Fun34_YaaH"/>
    <property type="match status" value="1"/>
</dbReference>
<protein>
    <submittedName>
        <fullName evidence="7">Uncharacterized protein</fullName>
    </submittedName>
</protein>
<feature type="transmembrane region" description="Helical" evidence="6">
    <location>
        <begin position="91"/>
        <end position="116"/>
    </location>
</feature>
<evidence type="ECO:0000256" key="5">
    <source>
        <dbReference type="ARBA" id="ARBA00023136"/>
    </source>
</evidence>
<dbReference type="InterPro" id="IPR047623">
    <property type="entry name" value="SatP"/>
</dbReference>
<keyword evidence="8" id="KW-1185">Reference proteome</keyword>
<dbReference type="PANTHER" id="PTHR30178">
    <property type="entry name" value="INNER MEMBRANE PROTEIN YAAH"/>
    <property type="match status" value="1"/>
</dbReference>
<evidence type="ECO:0000256" key="3">
    <source>
        <dbReference type="ARBA" id="ARBA00022692"/>
    </source>
</evidence>
<feature type="transmembrane region" description="Helical" evidence="6">
    <location>
        <begin position="62"/>
        <end position="85"/>
    </location>
</feature>
<evidence type="ECO:0000313" key="7">
    <source>
        <dbReference type="EMBL" id="KAF2397787.1"/>
    </source>
</evidence>
<evidence type="ECO:0000313" key="8">
    <source>
        <dbReference type="Proteomes" id="UP000799640"/>
    </source>
</evidence>
<keyword evidence="4 6" id="KW-1133">Transmembrane helix</keyword>
<keyword evidence="3 6" id="KW-0812">Transmembrane</keyword>
<evidence type="ECO:0000256" key="1">
    <source>
        <dbReference type="ARBA" id="ARBA00004141"/>
    </source>
</evidence>
<keyword evidence="5 6" id="KW-0472">Membrane</keyword>
<dbReference type="InterPro" id="IPR000791">
    <property type="entry name" value="Gpr1/Fun34/SatP-like"/>
</dbReference>
<dbReference type="Proteomes" id="UP000799640">
    <property type="component" value="Unassembled WGS sequence"/>
</dbReference>
<accession>A0A6G1HPL0</accession>
<feature type="transmembrane region" description="Helical" evidence="6">
    <location>
        <begin position="153"/>
        <end position="173"/>
    </location>
</feature>
<dbReference type="AlphaFoldDB" id="A0A6G1HPL0"/>
<dbReference type="GO" id="GO:0005886">
    <property type="term" value="C:plasma membrane"/>
    <property type="evidence" value="ECO:0007669"/>
    <property type="project" value="TreeGrafter"/>
</dbReference>
<reference evidence="7" key="1">
    <citation type="journal article" date="2020" name="Stud. Mycol.">
        <title>101 Dothideomycetes genomes: a test case for predicting lifestyles and emergence of pathogens.</title>
        <authorList>
            <person name="Haridas S."/>
            <person name="Albert R."/>
            <person name="Binder M."/>
            <person name="Bloem J."/>
            <person name="Labutti K."/>
            <person name="Salamov A."/>
            <person name="Andreopoulos B."/>
            <person name="Baker S."/>
            <person name="Barry K."/>
            <person name="Bills G."/>
            <person name="Bluhm B."/>
            <person name="Cannon C."/>
            <person name="Castanera R."/>
            <person name="Culley D."/>
            <person name="Daum C."/>
            <person name="Ezra D."/>
            <person name="Gonzalez J."/>
            <person name="Henrissat B."/>
            <person name="Kuo A."/>
            <person name="Liang C."/>
            <person name="Lipzen A."/>
            <person name="Lutzoni F."/>
            <person name="Magnuson J."/>
            <person name="Mondo S."/>
            <person name="Nolan M."/>
            <person name="Ohm R."/>
            <person name="Pangilinan J."/>
            <person name="Park H.-J."/>
            <person name="Ramirez L."/>
            <person name="Alfaro M."/>
            <person name="Sun H."/>
            <person name="Tritt A."/>
            <person name="Yoshinaga Y."/>
            <person name="Zwiers L.-H."/>
            <person name="Turgeon B."/>
            <person name="Goodwin S."/>
            <person name="Spatafora J."/>
            <person name="Crous P."/>
            <person name="Grigoriev I."/>
        </authorList>
    </citation>
    <scope>NUCLEOTIDE SEQUENCE</scope>
    <source>
        <strain evidence="7">CBS 262.69</strain>
    </source>
</reference>
<feature type="transmembrane region" description="Helical" evidence="6">
    <location>
        <begin position="185"/>
        <end position="204"/>
    </location>
</feature>
<dbReference type="GO" id="GO:0015360">
    <property type="term" value="F:acetate:proton symporter activity"/>
    <property type="evidence" value="ECO:0007669"/>
    <property type="project" value="TreeGrafter"/>
</dbReference>
<dbReference type="EMBL" id="ML996702">
    <property type="protein sequence ID" value="KAF2397787.1"/>
    <property type="molecule type" value="Genomic_DNA"/>
</dbReference>
<gene>
    <name evidence="7" type="ORF">EJ06DRAFT_139103</name>
</gene>